<comment type="caution">
    <text evidence="3">The sequence shown here is derived from an EMBL/GenBank/DDBJ whole genome shotgun (WGS) entry which is preliminary data.</text>
</comment>
<feature type="region of interest" description="Disordered" evidence="1">
    <location>
        <begin position="1"/>
        <end position="57"/>
    </location>
</feature>
<dbReference type="Proteomes" id="UP000521943">
    <property type="component" value="Unassembled WGS sequence"/>
</dbReference>
<proteinExistence type="predicted"/>
<evidence type="ECO:0000256" key="1">
    <source>
        <dbReference type="SAM" id="MobiDB-lite"/>
    </source>
</evidence>
<dbReference type="InterPro" id="IPR001810">
    <property type="entry name" value="F-box_dom"/>
</dbReference>
<dbReference type="SUPFAM" id="SSF52047">
    <property type="entry name" value="RNI-like"/>
    <property type="match status" value="1"/>
</dbReference>
<gene>
    <name evidence="3" type="ORF">DFP72DRAFT_886322</name>
</gene>
<name>A0A8H6M7J3_9AGAR</name>
<dbReference type="EMBL" id="JACGCI010000017">
    <property type="protein sequence ID" value="KAF6758763.1"/>
    <property type="molecule type" value="Genomic_DNA"/>
</dbReference>
<organism evidence="3 4">
    <name type="scientific">Ephemerocybe angulata</name>
    <dbReference type="NCBI Taxonomy" id="980116"/>
    <lineage>
        <taxon>Eukaryota</taxon>
        <taxon>Fungi</taxon>
        <taxon>Dikarya</taxon>
        <taxon>Basidiomycota</taxon>
        <taxon>Agaricomycotina</taxon>
        <taxon>Agaricomycetes</taxon>
        <taxon>Agaricomycetidae</taxon>
        <taxon>Agaricales</taxon>
        <taxon>Agaricineae</taxon>
        <taxon>Psathyrellaceae</taxon>
        <taxon>Ephemerocybe</taxon>
    </lineage>
</organism>
<dbReference type="OrthoDB" id="3023006at2759"/>
<dbReference type="Pfam" id="PF12937">
    <property type="entry name" value="F-box-like"/>
    <property type="match status" value="1"/>
</dbReference>
<reference evidence="3 4" key="1">
    <citation type="submission" date="2020-07" db="EMBL/GenBank/DDBJ databases">
        <title>Comparative genomics of pyrophilous fungi reveals a link between fire events and developmental genes.</title>
        <authorList>
            <consortium name="DOE Joint Genome Institute"/>
            <person name="Steindorff A.S."/>
            <person name="Carver A."/>
            <person name="Calhoun S."/>
            <person name="Stillman K."/>
            <person name="Liu H."/>
            <person name="Lipzen A."/>
            <person name="Pangilinan J."/>
            <person name="Labutti K."/>
            <person name="Bruns T.D."/>
            <person name="Grigoriev I.V."/>
        </authorList>
    </citation>
    <scope>NUCLEOTIDE SEQUENCE [LARGE SCALE GENOMIC DNA]</scope>
    <source>
        <strain evidence="3 4">CBS 144469</strain>
    </source>
</reference>
<dbReference type="AlphaFoldDB" id="A0A8H6M7J3"/>
<protein>
    <recommendedName>
        <fullName evidence="2">F-box domain-containing protein</fullName>
    </recommendedName>
</protein>
<keyword evidence="4" id="KW-1185">Reference proteome</keyword>
<evidence type="ECO:0000313" key="3">
    <source>
        <dbReference type="EMBL" id="KAF6758763.1"/>
    </source>
</evidence>
<feature type="domain" description="F-box" evidence="2">
    <location>
        <begin position="81"/>
        <end position="144"/>
    </location>
</feature>
<sequence>MSTPSYYRYVNPSERNPRDRPLARYQRRVAAGETVPPELCHPEISRPPTRRESQRRLDDKIKSYENDLIRLKRRRNTWSPISDLPSEVLSDIFLLSFQSSADSEAQLHRNALPENVRLSISHVSYAWRTVALNSPELWATIHIRDTTKTTFLGLALRNSKDMPLTIEAHAIRDNIECVRGVLQAIPRRVKSVSLETESRAMRSILPDLQACRGMLESLELKNCGADVDHLPGDGSILYMPNLRELILLHWASFANPSSSCPSAVVHFSVSSPQPTIIRPLLTYLRNAPRLEELAFNLDAESRTNEEDRETLIELPNLEHLCIRLKPSVLSTFLSAIRTNHASVLVISAPMKADGTDSITHAQSIATSIHHLCVRSQFPAPSNLLLGTAPPLLSLDNIEDSPSGISIIVLAPLEEGSICQVSTTLDHFELHTAFHPSVRDWFFSRLVLISIGSTPPLEFWQALARVPTLRLLDIWVMERDDCFLQSLGDGVDEGSAATALAERDPNYPALKCIRVTFKGSGPITWDVDYARDLALLLRTRAKKLSELSFYGVSTQLASIKQDTTTYELLNHAASTGIDWHPQIPEVFW</sequence>
<evidence type="ECO:0000313" key="4">
    <source>
        <dbReference type="Proteomes" id="UP000521943"/>
    </source>
</evidence>
<feature type="compositionally biased region" description="Basic and acidic residues" evidence="1">
    <location>
        <begin position="40"/>
        <end position="57"/>
    </location>
</feature>
<evidence type="ECO:0000259" key="2">
    <source>
        <dbReference type="Pfam" id="PF12937"/>
    </source>
</evidence>
<accession>A0A8H6M7J3</accession>